<sequence>SVNWLYLVTRLAYKGKGSSDLAVGKEKPEEGTYLGDGSIMDWNIKYIKDFWRDQQGV</sequence>
<comment type="caution">
    <text evidence="1">The sequence shown here is derived from an EMBL/GenBank/DDBJ whole genome shotgun (WGS) entry which is preliminary data.</text>
</comment>
<keyword evidence="2" id="KW-1185">Reference proteome</keyword>
<organism evidence="1 2">
    <name type="scientific">Spiromyces aspiralis</name>
    <dbReference type="NCBI Taxonomy" id="68401"/>
    <lineage>
        <taxon>Eukaryota</taxon>
        <taxon>Fungi</taxon>
        <taxon>Fungi incertae sedis</taxon>
        <taxon>Zoopagomycota</taxon>
        <taxon>Kickxellomycotina</taxon>
        <taxon>Kickxellomycetes</taxon>
        <taxon>Kickxellales</taxon>
        <taxon>Kickxellaceae</taxon>
        <taxon>Spiromyces</taxon>
    </lineage>
</organism>
<name>A0ACC1HDQ9_9FUNG</name>
<gene>
    <name evidence="1" type="ORF">EV182_005089</name>
</gene>
<accession>A0ACC1HDQ9</accession>
<proteinExistence type="predicted"/>
<evidence type="ECO:0000313" key="2">
    <source>
        <dbReference type="Proteomes" id="UP001145114"/>
    </source>
</evidence>
<evidence type="ECO:0000313" key="1">
    <source>
        <dbReference type="EMBL" id="KAJ1673510.1"/>
    </source>
</evidence>
<feature type="non-terminal residue" evidence="1">
    <location>
        <position position="1"/>
    </location>
</feature>
<dbReference type="Proteomes" id="UP001145114">
    <property type="component" value="Unassembled WGS sequence"/>
</dbReference>
<protein>
    <submittedName>
        <fullName evidence="1">Uncharacterized protein</fullName>
    </submittedName>
</protein>
<reference evidence="1" key="1">
    <citation type="submission" date="2022-06" db="EMBL/GenBank/DDBJ databases">
        <title>Phylogenomic reconstructions and comparative analyses of Kickxellomycotina fungi.</title>
        <authorList>
            <person name="Reynolds N.K."/>
            <person name="Stajich J.E."/>
            <person name="Barry K."/>
            <person name="Grigoriev I.V."/>
            <person name="Crous P."/>
            <person name="Smith M.E."/>
        </authorList>
    </citation>
    <scope>NUCLEOTIDE SEQUENCE</scope>
    <source>
        <strain evidence="1">RSA 2271</strain>
    </source>
</reference>
<dbReference type="EMBL" id="JAMZIH010006859">
    <property type="protein sequence ID" value="KAJ1673510.1"/>
    <property type="molecule type" value="Genomic_DNA"/>
</dbReference>